<evidence type="ECO:0000313" key="12">
    <source>
        <dbReference type="EMBL" id="KAG5645287.1"/>
    </source>
</evidence>
<evidence type="ECO:0000313" key="13">
    <source>
        <dbReference type="Proteomes" id="UP000775547"/>
    </source>
</evidence>
<evidence type="ECO:0000256" key="10">
    <source>
        <dbReference type="SAM" id="MobiDB-lite"/>
    </source>
</evidence>
<keyword evidence="3" id="KW-0678">Repressor</keyword>
<dbReference type="Gene3D" id="1.10.472.10">
    <property type="entry name" value="Cyclin-like"/>
    <property type="match status" value="2"/>
</dbReference>
<accession>A0A9P7G721</accession>
<keyword evidence="8" id="KW-0539">Nucleus</keyword>
<evidence type="ECO:0000259" key="11">
    <source>
        <dbReference type="SMART" id="SM00385"/>
    </source>
</evidence>
<dbReference type="GO" id="GO:0006357">
    <property type="term" value="P:regulation of transcription by RNA polymerase II"/>
    <property type="evidence" value="ECO:0007669"/>
    <property type="project" value="InterPro"/>
</dbReference>
<evidence type="ECO:0000256" key="7">
    <source>
        <dbReference type="ARBA" id="ARBA00023163"/>
    </source>
</evidence>
<dbReference type="AlphaFoldDB" id="A0A9P7G721"/>
<proteinExistence type="inferred from homology"/>
<dbReference type="CDD" id="cd20514">
    <property type="entry name" value="CYCLIN_CCNC_rpt2"/>
    <property type="match status" value="1"/>
</dbReference>
<comment type="similarity">
    <text evidence="2">Belongs to the cyclin family. Cyclin C subfamily.</text>
</comment>
<dbReference type="SMART" id="SM00385">
    <property type="entry name" value="CYCLIN"/>
    <property type="match status" value="1"/>
</dbReference>
<name>A0A9P7G721_9AGAR</name>
<dbReference type="OrthoDB" id="10266018at2759"/>
<reference evidence="12" key="1">
    <citation type="submission" date="2020-07" db="EMBL/GenBank/DDBJ databases">
        <authorList>
            <person name="Nieuwenhuis M."/>
            <person name="Van De Peppel L.J.J."/>
        </authorList>
    </citation>
    <scope>NUCLEOTIDE SEQUENCE</scope>
    <source>
        <strain evidence="12">AP01</strain>
        <tissue evidence="12">Mycelium</tissue>
    </source>
</reference>
<evidence type="ECO:0000256" key="3">
    <source>
        <dbReference type="ARBA" id="ARBA00022491"/>
    </source>
</evidence>
<keyword evidence="4" id="KW-0805">Transcription regulation</keyword>
<dbReference type="InterPro" id="IPR036915">
    <property type="entry name" value="Cyclin-like_sf"/>
</dbReference>
<evidence type="ECO:0000256" key="2">
    <source>
        <dbReference type="ARBA" id="ARBA00008638"/>
    </source>
</evidence>
<keyword evidence="5 9" id="KW-0195">Cyclin</keyword>
<dbReference type="GO" id="GO:0005634">
    <property type="term" value="C:nucleus"/>
    <property type="evidence" value="ECO:0007669"/>
    <property type="project" value="UniProtKB-SubCell"/>
</dbReference>
<keyword evidence="7" id="KW-0804">Transcription</keyword>
<evidence type="ECO:0000256" key="9">
    <source>
        <dbReference type="RuleBase" id="RU000383"/>
    </source>
</evidence>
<dbReference type="PANTHER" id="PTHR10026">
    <property type="entry name" value="CYCLIN"/>
    <property type="match status" value="1"/>
</dbReference>
<dbReference type="GO" id="GO:0016538">
    <property type="term" value="F:cyclin-dependent protein serine/threonine kinase regulator activity"/>
    <property type="evidence" value="ECO:0007669"/>
    <property type="project" value="InterPro"/>
</dbReference>
<evidence type="ECO:0000256" key="6">
    <source>
        <dbReference type="ARBA" id="ARBA00023159"/>
    </source>
</evidence>
<dbReference type="EMBL" id="JABCKV010000044">
    <property type="protein sequence ID" value="KAG5645287.1"/>
    <property type="molecule type" value="Genomic_DNA"/>
</dbReference>
<keyword evidence="6" id="KW-0010">Activator</keyword>
<dbReference type="Proteomes" id="UP000775547">
    <property type="component" value="Unassembled WGS sequence"/>
</dbReference>
<dbReference type="CDD" id="cd20513">
    <property type="entry name" value="CYCLIN_CCNC_rpt1"/>
    <property type="match status" value="1"/>
</dbReference>
<keyword evidence="13" id="KW-1185">Reference proteome</keyword>
<protein>
    <recommendedName>
        <fullName evidence="11">Cyclin-like domain-containing protein</fullName>
    </recommendedName>
</protein>
<gene>
    <name evidence="12" type="ORF">DXG03_006589</name>
</gene>
<dbReference type="SUPFAM" id="SSF47954">
    <property type="entry name" value="Cyclin-like"/>
    <property type="match status" value="2"/>
</dbReference>
<comment type="subcellular location">
    <subcellularLocation>
        <location evidence="1">Nucleus</location>
    </subcellularLocation>
</comment>
<reference evidence="12" key="2">
    <citation type="submission" date="2021-10" db="EMBL/GenBank/DDBJ databases">
        <title>Phylogenomics reveals ancestral predisposition of the termite-cultivated fungus Termitomyces towards a domesticated lifestyle.</title>
        <authorList>
            <person name="Auxier B."/>
            <person name="Grum-Grzhimaylo A."/>
            <person name="Cardenas M.E."/>
            <person name="Lodge J.D."/>
            <person name="Laessoe T."/>
            <person name="Pedersen O."/>
            <person name="Smith M.E."/>
            <person name="Kuyper T.W."/>
            <person name="Franco-Molano E.A."/>
            <person name="Baroni T.J."/>
            <person name="Aanen D.K."/>
        </authorList>
    </citation>
    <scope>NUCLEOTIDE SEQUENCE</scope>
    <source>
        <strain evidence="12">AP01</strain>
        <tissue evidence="12">Mycelium</tissue>
    </source>
</reference>
<evidence type="ECO:0000256" key="8">
    <source>
        <dbReference type="ARBA" id="ARBA00023242"/>
    </source>
</evidence>
<dbReference type="Pfam" id="PF00134">
    <property type="entry name" value="Cyclin_N"/>
    <property type="match status" value="1"/>
</dbReference>
<evidence type="ECO:0000256" key="5">
    <source>
        <dbReference type="ARBA" id="ARBA00023127"/>
    </source>
</evidence>
<comment type="caution">
    <text evidence="12">The sequence shown here is derived from an EMBL/GenBank/DDBJ whole genome shotgun (WGS) entry which is preliminary data.</text>
</comment>
<dbReference type="FunFam" id="1.10.472.10:FF:000076">
    <property type="entry name" value="RNA polymerase II holoenzyme cyclin-like subunit"/>
    <property type="match status" value="1"/>
</dbReference>
<organism evidence="12 13">
    <name type="scientific">Asterophora parasitica</name>
    <dbReference type="NCBI Taxonomy" id="117018"/>
    <lineage>
        <taxon>Eukaryota</taxon>
        <taxon>Fungi</taxon>
        <taxon>Dikarya</taxon>
        <taxon>Basidiomycota</taxon>
        <taxon>Agaricomycotina</taxon>
        <taxon>Agaricomycetes</taxon>
        <taxon>Agaricomycetidae</taxon>
        <taxon>Agaricales</taxon>
        <taxon>Tricholomatineae</taxon>
        <taxon>Lyophyllaceae</taxon>
        <taxon>Asterophora</taxon>
    </lineage>
</organism>
<feature type="domain" description="Cyclin-like" evidence="11">
    <location>
        <begin position="47"/>
        <end position="142"/>
    </location>
</feature>
<dbReference type="InterPro" id="IPR006671">
    <property type="entry name" value="Cyclin_N"/>
</dbReference>
<feature type="region of interest" description="Disordered" evidence="10">
    <location>
        <begin position="249"/>
        <end position="276"/>
    </location>
</feature>
<dbReference type="InterPro" id="IPR013763">
    <property type="entry name" value="Cyclin-like_dom"/>
</dbReference>
<evidence type="ECO:0000256" key="4">
    <source>
        <dbReference type="ARBA" id="ARBA00023015"/>
    </source>
</evidence>
<feature type="compositionally biased region" description="Basic and acidic residues" evidence="10">
    <location>
        <begin position="267"/>
        <end position="276"/>
    </location>
</feature>
<sequence>MATDFWASTHYKRWVVDRATLKQARADDLQYVDDPDHLDFLAIYFANAISKLGKKLGLRQRAIATATVFFRRFYLKNSYCETDPFLVISACCYVAAKAEESPVHIKNVVAESRSLFSQETYGVKHFPSDHTKLAEMEFYLVDDLECDLVVFHPYRTLLTLCKKEVANNASVEAEAGELGVGLDFEDGARYWGTSESQLELSEGALQTAWFIINDTYRSDLCLIHPPYLIAIAAIYLTFVLHVPTRQTVPPSLPAAPQPRRSSRQAHHASDEPKKQQDPIGFFAGLNVSLPLIATVAQEILSLYALWERYKEGPPDAARAGQSPASGSVSPAKRSATGSSAGTPMDAEDNADGWAEEEEFVTPKFLSGLLTRMREGRLGDMSHPASGRPVAINKMLERTQAAG</sequence>
<evidence type="ECO:0000256" key="1">
    <source>
        <dbReference type="ARBA" id="ARBA00004123"/>
    </source>
</evidence>
<feature type="region of interest" description="Disordered" evidence="10">
    <location>
        <begin position="313"/>
        <end position="348"/>
    </location>
</feature>
<dbReference type="InterPro" id="IPR043198">
    <property type="entry name" value="Cyclin/Ssn8"/>
</dbReference>